<dbReference type="SUPFAM" id="SSF55729">
    <property type="entry name" value="Acyl-CoA N-acyltransferases (Nat)"/>
    <property type="match status" value="1"/>
</dbReference>
<evidence type="ECO:0000259" key="1">
    <source>
        <dbReference type="PROSITE" id="PS51186"/>
    </source>
</evidence>
<name>A0A4U7BEP3_9PEZI</name>
<evidence type="ECO:0000313" key="3">
    <source>
        <dbReference type="Proteomes" id="UP000308133"/>
    </source>
</evidence>
<comment type="caution">
    <text evidence="2">The sequence shown here is derived from an EMBL/GenBank/DDBJ whole genome shotgun (WGS) entry which is preliminary data.</text>
</comment>
<dbReference type="Proteomes" id="UP000308133">
    <property type="component" value="Unassembled WGS sequence"/>
</dbReference>
<dbReference type="GO" id="GO:0016747">
    <property type="term" value="F:acyltransferase activity, transferring groups other than amino-acyl groups"/>
    <property type="evidence" value="ECO:0007669"/>
    <property type="project" value="InterPro"/>
</dbReference>
<organism evidence="2 3">
    <name type="scientific">Elsinoe australis</name>
    <dbReference type="NCBI Taxonomy" id="40998"/>
    <lineage>
        <taxon>Eukaryota</taxon>
        <taxon>Fungi</taxon>
        <taxon>Dikarya</taxon>
        <taxon>Ascomycota</taxon>
        <taxon>Pezizomycotina</taxon>
        <taxon>Dothideomycetes</taxon>
        <taxon>Dothideomycetidae</taxon>
        <taxon>Myriangiales</taxon>
        <taxon>Elsinoaceae</taxon>
        <taxon>Elsinoe</taxon>
    </lineage>
</organism>
<dbReference type="Pfam" id="PF00583">
    <property type="entry name" value="Acetyltransf_1"/>
    <property type="match status" value="1"/>
</dbReference>
<dbReference type="Gene3D" id="3.40.630.30">
    <property type="match status" value="1"/>
</dbReference>
<dbReference type="EMBL" id="PTQR01000008">
    <property type="protein sequence ID" value="TKX27094.1"/>
    <property type="molecule type" value="Genomic_DNA"/>
</dbReference>
<gene>
    <name evidence="2" type="ORF">C1H76_0641</name>
</gene>
<proteinExistence type="predicted"/>
<dbReference type="InterPro" id="IPR016181">
    <property type="entry name" value="Acyl_CoA_acyltransferase"/>
</dbReference>
<dbReference type="PANTHER" id="PTHR43233:SF1">
    <property type="entry name" value="FAMILY N-ACETYLTRANSFERASE, PUTATIVE (AFU_ORTHOLOGUE AFUA_6G03350)-RELATED"/>
    <property type="match status" value="1"/>
</dbReference>
<dbReference type="PANTHER" id="PTHR43233">
    <property type="entry name" value="FAMILY N-ACETYLTRANSFERASE, PUTATIVE (AFU_ORTHOLOGUE AFUA_6G03350)-RELATED"/>
    <property type="match status" value="1"/>
</dbReference>
<evidence type="ECO:0000313" key="2">
    <source>
        <dbReference type="EMBL" id="TKX27094.1"/>
    </source>
</evidence>
<sequence>MTTPSKARATSREWHREGYTITTLPIDFLVDLFASPTFYWARTLPPDFMRGTLDTSLCFGLFQDKHSDPSTKSKGLVGLARCITDFTTFAYLTDVWVDDALRGQGLGAWIVSCVREALMAMPHLRRGLLFTADWERSVPFYERVMGMEVMDAERGKGLAVMEMKGEGHPSFGRSGSGYD</sequence>
<reference evidence="2 3" key="1">
    <citation type="submission" date="2018-02" db="EMBL/GenBank/DDBJ databases">
        <title>Draft genome sequences of Elsinoe sp., causing black scab on jojoba.</title>
        <authorList>
            <person name="Stodart B."/>
            <person name="Jeffress S."/>
            <person name="Ash G."/>
            <person name="Arun Chinnappa K."/>
        </authorList>
    </citation>
    <scope>NUCLEOTIDE SEQUENCE [LARGE SCALE GENOMIC DNA]</scope>
    <source>
        <strain evidence="2 3">Hillstone_2</strain>
    </source>
</reference>
<dbReference type="PROSITE" id="PS51186">
    <property type="entry name" value="GNAT"/>
    <property type="match status" value="1"/>
</dbReference>
<accession>A0A4U7BEP3</accession>
<feature type="domain" description="N-acetyltransferase" evidence="1">
    <location>
        <begin position="76"/>
        <end position="166"/>
    </location>
</feature>
<protein>
    <submittedName>
        <fullName evidence="2">Acetyltransferase-like protein 4</fullName>
    </submittedName>
</protein>
<dbReference type="InterPro" id="IPR000182">
    <property type="entry name" value="GNAT_dom"/>
</dbReference>
<keyword evidence="2" id="KW-0808">Transferase</keyword>
<dbReference type="AlphaFoldDB" id="A0A4U7BEP3"/>
<dbReference type="InterPro" id="IPR053144">
    <property type="entry name" value="Acetyltransferase_Butenolide"/>
</dbReference>